<dbReference type="AlphaFoldDB" id="A0A328B3M4"/>
<protein>
    <submittedName>
        <fullName evidence="2">Uncharacterized protein</fullName>
    </submittedName>
</protein>
<comment type="caution">
    <text evidence="2">The sequence shown here is derived from an EMBL/GenBank/DDBJ whole genome shotgun (WGS) entry which is preliminary data.</text>
</comment>
<reference evidence="3" key="1">
    <citation type="submission" date="2018-05" db="EMBL/GenBank/DDBJ databases">
        <authorList>
            <person name="Li X."/>
        </authorList>
    </citation>
    <scope>NUCLEOTIDE SEQUENCE [LARGE SCALE GENOMIC DNA]</scope>
    <source>
        <strain evidence="3">HKS-05</strain>
    </source>
</reference>
<organism evidence="2 3">
    <name type="scientific">Phenylobacterium hankyongense</name>
    <dbReference type="NCBI Taxonomy" id="1813876"/>
    <lineage>
        <taxon>Bacteria</taxon>
        <taxon>Pseudomonadati</taxon>
        <taxon>Pseudomonadota</taxon>
        <taxon>Alphaproteobacteria</taxon>
        <taxon>Caulobacterales</taxon>
        <taxon>Caulobacteraceae</taxon>
        <taxon>Phenylobacterium</taxon>
    </lineage>
</organism>
<evidence type="ECO:0000256" key="1">
    <source>
        <dbReference type="SAM" id="MobiDB-lite"/>
    </source>
</evidence>
<evidence type="ECO:0000313" key="2">
    <source>
        <dbReference type="EMBL" id="RAK61437.1"/>
    </source>
</evidence>
<dbReference type="OrthoDB" id="7211088at2"/>
<dbReference type="RefSeq" id="WP_111458728.1">
    <property type="nucleotide sequence ID" value="NZ_QFYP01000001.1"/>
</dbReference>
<accession>A0A328B3M4</accession>
<name>A0A328B3M4_9CAUL</name>
<evidence type="ECO:0000313" key="3">
    <source>
        <dbReference type="Proteomes" id="UP000249842"/>
    </source>
</evidence>
<gene>
    <name evidence="2" type="ORF">DJ021_17325</name>
</gene>
<sequence length="155" mass="15937">MAKKTKSFLPKRIAGVKVPKSVRKGRLGELLASRTGQALIAEALMAAGAVGAAKKTADSPKAQHLMADAADKMKTLGGDAKHKAGDAKDKVEEAGSTFAFALGEAARSFAAALDRHNGIPHDGDLSGASETWTPDYGGPDDGKKKQAAPEAGPLF</sequence>
<dbReference type="EMBL" id="QFYP01000001">
    <property type="protein sequence ID" value="RAK61437.1"/>
    <property type="molecule type" value="Genomic_DNA"/>
</dbReference>
<keyword evidence="3" id="KW-1185">Reference proteome</keyword>
<proteinExistence type="predicted"/>
<dbReference type="Proteomes" id="UP000249842">
    <property type="component" value="Unassembled WGS sequence"/>
</dbReference>
<feature type="region of interest" description="Disordered" evidence="1">
    <location>
        <begin position="116"/>
        <end position="155"/>
    </location>
</feature>